<dbReference type="InterPro" id="IPR001789">
    <property type="entry name" value="Sig_transdc_resp-reg_receiver"/>
</dbReference>
<dbReference type="InterPro" id="IPR050595">
    <property type="entry name" value="Bact_response_regulator"/>
</dbReference>
<dbReference type="Pfam" id="PF00072">
    <property type="entry name" value="Response_reg"/>
    <property type="match status" value="1"/>
</dbReference>
<sequence length="147" mass="16796">MSHLFSKVRSMPHSAIICVDDEPIVLRSLRDQISKNFGDRHQCEIAESVDEAWEVIDELNEDKITILVIISDWLMPGVKGDEFLVELHQKFPCIVTMMLTGQADESAIERVRQHANLHAYITKPWAEEILMGEIQSGLQKFDGVEHL</sequence>
<dbReference type="PANTHER" id="PTHR44591:SF19">
    <property type="entry name" value="TWO-COMPONENT RESPONSE REGULATOR-RELATED"/>
    <property type="match status" value="1"/>
</dbReference>
<evidence type="ECO:0000256" key="2">
    <source>
        <dbReference type="PROSITE-ProRule" id="PRU00169"/>
    </source>
</evidence>
<organism evidence="4 5">
    <name type="scientific">Acaryochloris thomasi RCC1774</name>
    <dbReference type="NCBI Taxonomy" id="1764569"/>
    <lineage>
        <taxon>Bacteria</taxon>
        <taxon>Bacillati</taxon>
        <taxon>Cyanobacteriota</taxon>
        <taxon>Cyanophyceae</taxon>
        <taxon>Acaryochloridales</taxon>
        <taxon>Acaryochloridaceae</taxon>
        <taxon>Acaryochloris</taxon>
        <taxon>Acaryochloris thomasi</taxon>
    </lineage>
</organism>
<gene>
    <name evidence="4" type="primary">hupR1_1</name>
    <name evidence="4" type="ORF">C1752_00424</name>
</gene>
<evidence type="ECO:0000313" key="5">
    <source>
        <dbReference type="Proteomes" id="UP000248857"/>
    </source>
</evidence>
<accession>A0A2W1JZS0</accession>
<comment type="caution">
    <text evidence="4">The sequence shown here is derived from an EMBL/GenBank/DDBJ whole genome shotgun (WGS) entry which is preliminary data.</text>
</comment>
<protein>
    <submittedName>
        <fullName evidence="4">Hydrogenase transcriptional regulatory protein hupR1</fullName>
    </submittedName>
</protein>
<dbReference type="PANTHER" id="PTHR44591">
    <property type="entry name" value="STRESS RESPONSE REGULATOR PROTEIN 1"/>
    <property type="match status" value="1"/>
</dbReference>
<dbReference type="GO" id="GO:0000160">
    <property type="term" value="P:phosphorelay signal transduction system"/>
    <property type="evidence" value="ECO:0007669"/>
    <property type="project" value="InterPro"/>
</dbReference>
<reference evidence="4 5" key="1">
    <citation type="journal article" date="2018" name="Sci. Rep.">
        <title>A novel species of the marine cyanobacterium Acaryochloris with a unique pigment content and lifestyle.</title>
        <authorList>
            <person name="Partensky F."/>
            <person name="Six C."/>
            <person name="Ratin M."/>
            <person name="Garczarek L."/>
            <person name="Vaulot D."/>
            <person name="Probert I."/>
            <person name="Calteau A."/>
            <person name="Gourvil P."/>
            <person name="Marie D."/>
            <person name="Grebert T."/>
            <person name="Bouchier C."/>
            <person name="Le Panse S."/>
            <person name="Gachenot M."/>
            <person name="Rodriguez F."/>
            <person name="Garrido J.L."/>
        </authorList>
    </citation>
    <scope>NUCLEOTIDE SEQUENCE [LARGE SCALE GENOMIC DNA]</scope>
    <source>
        <strain evidence="4 5">RCC1774</strain>
    </source>
</reference>
<feature type="modified residue" description="4-aspartylphosphate" evidence="2">
    <location>
        <position position="72"/>
    </location>
</feature>
<keyword evidence="1 2" id="KW-0597">Phosphoprotein</keyword>
<dbReference type="PROSITE" id="PS50110">
    <property type="entry name" value="RESPONSE_REGULATORY"/>
    <property type="match status" value="1"/>
</dbReference>
<dbReference type="Proteomes" id="UP000248857">
    <property type="component" value="Unassembled WGS sequence"/>
</dbReference>
<keyword evidence="5" id="KW-1185">Reference proteome</keyword>
<dbReference type="SUPFAM" id="SSF52172">
    <property type="entry name" value="CheY-like"/>
    <property type="match status" value="1"/>
</dbReference>
<dbReference type="EMBL" id="PQWO01000001">
    <property type="protein sequence ID" value="PZD75402.1"/>
    <property type="molecule type" value="Genomic_DNA"/>
</dbReference>
<dbReference type="AlphaFoldDB" id="A0A2W1JZS0"/>
<feature type="domain" description="Response regulatory" evidence="3">
    <location>
        <begin position="15"/>
        <end position="138"/>
    </location>
</feature>
<evidence type="ECO:0000256" key="1">
    <source>
        <dbReference type="ARBA" id="ARBA00022553"/>
    </source>
</evidence>
<name>A0A2W1JZS0_9CYAN</name>
<dbReference type="Gene3D" id="3.40.50.2300">
    <property type="match status" value="1"/>
</dbReference>
<dbReference type="SMART" id="SM00448">
    <property type="entry name" value="REC"/>
    <property type="match status" value="1"/>
</dbReference>
<evidence type="ECO:0000313" key="4">
    <source>
        <dbReference type="EMBL" id="PZD75402.1"/>
    </source>
</evidence>
<evidence type="ECO:0000259" key="3">
    <source>
        <dbReference type="PROSITE" id="PS50110"/>
    </source>
</evidence>
<proteinExistence type="predicted"/>
<dbReference type="InterPro" id="IPR011006">
    <property type="entry name" value="CheY-like_superfamily"/>
</dbReference>